<dbReference type="OrthoDB" id="5546453at2759"/>
<organism evidence="11 12">
    <name type="scientific">Adiantum capillus-veneris</name>
    <name type="common">Maidenhair fern</name>
    <dbReference type="NCBI Taxonomy" id="13818"/>
    <lineage>
        <taxon>Eukaryota</taxon>
        <taxon>Viridiplantae</taxon>
        <taxon>Streptophyta</taxon>
        <taxon>Embryophyta</taxon>
        <taxon>Tracheophyta</taxon>
        <taxon>Polypodiopsida</taxon>
        <taxon>Polypodiidae</taxon>
        <taxon>Polypodiales</taxon>
        <taxon>Pteridineae</taxon>
        <taxon>Pteridaceae</taxon>
        <taxon>Vittarioideae</taxon>
        <taxon>Adiantum</taxon>
    </lineage>
</organism>
<comment type="similarity">
    <text evidence="3">Belongs to the PIGX family.</text>
</comment>
<keyword evidence="9" id="KW-0325">Glycoprotein</keyword>
<evidence type="ECO:0000256" key="7">
    <source>
        <dbReference type="ARBA" id="ARBA00022989"/>
    </source>
</evidence>
<evidence type="ECO:0000256" key="5">
    <source>
        <dbReference type="ARBA" id="ARBA00022692"/>
    </source>
</evidence>
<dbReference type="GO" id="GO:0006506">
    <property type="term" value="P:GPI anchor biosynthetic process"/>
    <property type="evidence" value="ECO:0007669"/>
    <property type="project" value="UniProtKB-KW"/>
</dbReference>
<evidence type="ECO:0000313" key="12">
    <source>
        <dbReference type="Proteomes" id="UP000886520"/>
    </source>
</evidence>
<keyword evidence="5 10" id="KW-0812">Transmembrane</keyword>
<dbReference type="Pfam" id="PF08320">
    <property type="entry name" value="PIG-X"/>
    <property type="match status" value="1"/>
</dbReference>
<dbReference type="InterPro" id="IPR040039">
    <property type="entry name" value="PIGX"/>
</dbReference>
<dbReference type="PANTHER" id="PTHR28650">
    <property type="entry name" value="PHOSPHATIDYLINOSITOL-GLYCAN BIOSYNTHESIS CLASS X PROTEIN"/>
    <property type="match status" value="1"/>
</dbReference>
<comment type="caution">
    <text evidence="11">The sequence shown here is derived from an EMBL/GenBank/DDBJ whole genome shotgun (WGS) entry which is preliminary data.</text>
</comment>
<evidence type="ECO:0000256" key="4">
    <source>
        <dbReference type="ARBA" id="ARBA00022502"/>
    </source>
</evidence>
<comment type="subcellular location">
    <subcellularLocation>
        <location evidence="1">Endoplasmic reticulum membrane</location>
        <topology evidence="1">Single-pass membrane protein</topology>
    </subcellularLocation>
</comment>
<gene>
    <name evidence="11" type="ORF">GOP47_0013712</name>
</gene>
<evidence type="ECO:0000256" key="9">
    <source>
        <dbReference type="ARBA" id="ARBA00023180"/>
    </source>
</evidence>
<keyword evidence="6" id="KW-0256">Endoplasmic reticulum</keyword>
<sequence length="141" mass="15348">MVTIEQLSSGVFADMFELQGLVARAVYDGAAIYGDHNLELPALHSLESMVVVHTRFNSKSGHALQAQVSVPLHARYPRLSLDGHAVVDIKFPSLLFQCSCKGNPQHASIVASLTALFSMVGVVILWVVSMRSYKSHKTKVA</sequence>
<feature type="transmembrane region" description="Helical" evidence="10">
    <location>
        <begin position="107"/>
        <end position="128"/>
    </location>
</feature>
<accession>A0A9D4UPR3</accession>
<dbReference type="InterPro" id="IPR013233">
    <property type="entry name" value="PIG-X/PBN1"/>
</dbReference>
<proteinExistence type="inferred from homology"/>
<evidence type="ECO:0000256" key="6">
    <source>
        <dbReference type="ARBA" id="ARBA00022824"/>
    </source>
</evidence>
<evidence type="ECO:0000256" key="1">
    <source>
        <dbReference type="ARBA" id="ARBA00004389"/>
    </source>
</evidence>
<keyword evidence="7 10" id="KW-1133">Transmembrane helix</keyword>
<reference evidence="11" key="1">
    <citation type="submission" date="2021-01" db="EMBL/GenBank/DDBJ databases">
        <title>Adiantum capillus-veneris genome.</title>
        <authorList>
            <person name="Fang Y."/>
            <person name="Liao Q."/>
        </authorList>
    </citation>
    <scope>NUCLEOTIDE SEQUENCE</scope>
    <source>
        <strain evidence="11">H3</strain>
        <tissue evidence="11">Leaf</tissue>
    </source>
</reference>
<evidence type="ECO:0000313" key="11">
    <source>
        <dbReference type="EMBL" id="KAI5071461.1"/>
    </source>
</evidence>
<name>A0A9D4UPR3_ADICA</name>
<comment type="pathway">
    <text evidence="2">Glycolipid biosynthesis; glycosylphosphatidylinositol-anchor biosynthesis.</text>
</comment>
<dbReference type="GO" id="GO:0005789">
    <property type="term" value="C:endoplasmic reticulum membrane"/>
    <property type="evidence" value="ECO:0007669"/>
    <property type="project" value="UniProtKB-SubCell"/>
</dbReference>
<protein>
    <submittedName>
        <fullName evidence="11">Uncharacterized protein</fullName>
    </submittedName>
</protein>
<evidence type="ECO:0000256" key="2">
    <source>
        <dbReference type="ARBA" id="ARBA00004687"/>
    </source>
</evidence>
<evidence type="ECO:0000256" key="3">
    <source>
        <dbReference type="ARBA" id="ARBA00010345"/>
    </source>
</evidence>
<keyword evidence="8 10" id="KW-0472">Membrane</keyword>
<evidence type="ECO:0000256" key="10">
    <source>
        <dbReference type="SAM" id="Phobius"/>
    </source>
</evidence>
<dbReference type="PANTHER" id="PTHR28650:SF1">
    <property type="entry name" value="PHOSPHATIDYLINOSITOL-GLYCAN BIOSYNTHESIS CLASS X PROTEIN"/>
    <property type="match status" value="1"/>
</dbReference>
<dbReference type="Proteomes" id="UP000886520">
    <property type="component" value="Chromosome 13"/>
</dbReference>
<dbReference type="EMBL" id="JABFUD020000013">
    <property type="protein sequence ID" value="KAI5071461.1"/>
    <property type="molecule type" value="Genomic_DNA"/>
</dbReference>
<keyword evidence="12" id="KW-1185">Reference proteome</keyword>
<dbReference type="AlphaFoldDB" id="A0A9D4UPR3"/>
<evidence type="ECO:0000256" key="8">
    <source>
        <dbReference type="ARBA" id="ARBA00023136"/>
    </source>
</evidence>
<keyword evidence="4" id="KW-0337">GPI-anchor biosynthesis</keyword>